<evidence type="ECO:0000313" key="3">
    <source>
        <dbReference type="Proteomes" id="UP000288859"/>
    </source>
</evidence>
<reference evidence="2 3" key="1">
    <citation type="submission" date="2017-03" db="EMBL/GenBank/DDBJ databases">
        <title>Genomes of endolithic fungi from Antarctica.</title>
        <authorList>
            <person name="Coleine C."/>
            <person name="Masonjones S."/>
            <person name="Stajich J.E."/>
        </authorList>
    </citation>
    <scope>NUCLEOTIDE SEQUENCE [LARGE SCALE GENOMIC DNA]</scope>
    <source>
        <strain evidence="2 3">CCFEE 6314</strain>
    </source>
</reference>
<dbReference type="InterPro" id="IPR050312">
    <property type="entry name" value="IolE/XylAMocC-like"/>
</dbReference>
<dbReference type="Proteomes" id="UP000288859">
    <property type="component" value="Unassembled WGS sequence"/>
</dbReference>
<dbReference type="Gene3D" id="3.20.20.150">
    <property type="entry name" value="Divalent-metal-dependent TIM barrel enzymes"/>
    <property type="match status" value="1"/>
</dbReference>
<accession>A0A438N5K0</accession>
<organism evidence="2 3">
    <name type="scientific">Exophiala mesophila</name>
    <name type="common">Black yeast-like fungus</name>
    <dbReference type="NCBI Taxonomy" id="212818"/>
    <lineage>
        <taxon>Eukaryota</taxon>
        <taxon>Fungi</taxon>
        <taxon>Dikarya</taxon>
        <taxon>Ascomycota</taxon>
        <taxon>Pezizomycotina</taxon>
        <taxon>Eurotiomycetes</taxon>
        <taxon>Chaetothyriomycetidae</taxon>
        <taxon>Chaetothyriales</taxon>
        <taxon>Herpotrichiellaceae</taxon>
        <taxon>Exophiala</taxon>
    </lineage>
</organism>
<comment type="caution">
    <text evidence="2">The sequence shown here is derived from an EMBL/GenBank/DDBJ whole genome shotgun (WGS) entry which is preliminary data.</text>
</comment>
<proteinExistence type="predicted"/>
<gene>
    <name evidence="2" type="ORF">B0A52_06068</name>
</gene>
<evidence type="ECO:0000313" key="2">
    <source>
        <dbReference type="EMBL" id="RVX70911.1"/>
    </source>
</evidence>
<dbReference type="EMBL" id="NAJM01000020">
    <property type="protein sequence ID" value="RVX70911.1"/>
    <property type="molecule type" value="Genomic_DNA"/>
</dbReference>
<evidence type="ECO:0000259" key="1">
    <source>
        <dbReference type="Pfam" id="PF01261"/>
    </source>
</evidence>
<dbReference type="InterPro" id="IPR036237">
    <property type="entry name" value="Xyl_isomerase-like_sf"/>
</dbReference>
<dbReference type="SUPFAM" id="SSF51658">
    <property type="entry name" value="Xylose isomerase-like"/>
    <property type="match status" value="1"/>
</dbReference>
<dbReference type="Pfam" id="PF01261">
    <property type="entry name" value="AP_endonuc_2"/>
    <property type="match status" value="1"/>
</dbReference>
<protein>
    <recommendedName>
        <fullName evidence="1">Xylose isomerase-like TIM barrel domain-containing protein</fullName>
    </recommendedName>
</protein>
<dbReference type="OrthoDB" id="5360893at2759"/>
<dbReference type="VEuPathDB" id="FungiDB:PV10_01812"/>
<name>A0A438N5K0_EXOME</name>
<dbReference type="PANTHER" id="PTHR12110:SF38">
    <property type="entry name" value="DIOXYGENASE, PUTATIVE (AFU_ORTHOLOGUE AFUA_6G00240)-RELATED"/>
    <property type="match status" value="1"/>
</dbReference>
<dbReference type="InterPro" id="IPR013022">
    <property type="entry name" value="Xyl_isomerase-like_TIM-brl"/>
</dbReference>
<feature type="domain" description="Xylose isomerase-like TIM barrel" evidence="1">
    <location>
        <begin position="27"/>
        <end position="310"/>
    </location>
</feature>
<sequence length="326" mass="36559">MNQRHKLAISSVSLGWHASHTLERKISAVQAAGYQGIELFITDFDAYVKTHGVSRIEGACRIKQLCADHHIEILCFGSFDNFEGQPSPLQDRLDTASEWLEIANTLGTTVIQIPSNDNKEAIGDINVIVSELRALADLGAHQSPAITFAYEALAWGTHVADWEESLRIVQLVDRANFGLCLDTYHVVSRLWADPRSKSGIRAGGNAALRASIDRFNQYCPPDKIVYIQLSDAEKLSPPLLPGHPAYDDDKDGPHAWCSYGRLFPLEMDEKAYFPMRDICHAWLVQSGWSGWVSMEIFHRKMKEEAAGPEVWAERGRKSWEALKMIL</sequence>
<dbReference type="PANTHER" id="PTHR12110">
    <property type="entry name" value="HYDROXYPYRUVATE ISOMERASE"/>
    <property type="match status" value="1"/>
</dbReference>
<dbReference type="AlphaFoldDB" id="A0A438N5K0"/>